<organism evidence="9 10">
    <name type="scientific">Achlya hypogyna</name>
    <name type="common">Oomycete</name>
    <name type="synonym">Protoachlya hypogyna</name>
    <dbReference type="NCBI Taxonomy" id="1202772"/>
    <lineage>
        <taxon>Eukaryota</taxon>
        <taxon>Sar</taxon>
        <taxon>Stramenopiles</taxon>
        <taxon>Oomycota</taxon>
        <taxon>Saprolegniomycetes</taxon>
        <taxon>Saprolegniales</taxon>
        <taxon>Achlyaceae</taxon>
        <taxon>Achlya</taxon>
    </lineage>
</organism>
<evidence type="ECO:0000256" key="3">
    <source>
        <dbReference type="ARBA" id="ARBA00014087"/>
    </source>
</evidence>
<evidence type="ECO:0000256" key="6">
    <source>
        <dbReference type="ARBA" id="ARBA00023273"/>
    </source>
</evidence>
<dbReference type="GO" id="GO:0008017">
    <property type="term" value="F:microtubule binding"/>
    <property type="evidence" value="ECO:0007669"/>
    <property type="project" value="TreeGrafter"/>
</dbReference>
<comment type="subcellular location">
    <subcellularLocation>
        <location evidence="1">Cell projection</location>
        <location evidence="1">Cilium</location>
    </subcellularLocation>
</comment>
<keyword evidence="4 7" id="KW-0175">Coiled coil</keyword>
<feature type="region of interest" description="Disordered" evidence="8">
    <location>
        <begin position="298"/>
        <end position="318"/>
    </location>
</feature>
<sequence>MPLEGPSNQVPTPRTPSWIRRPWKREPAKAMHRAELCAAVGTCDPRAVLDGVALQGGVHHAQVVVAVVNGRPLKRTCIDVSLQWYRAQRGRDFAPVHHATDDWYQPTAEDIGASLLLHMRTTDSDGEPIVACAEFGPIVEDPTIRSHVENMIDAQAAFFTNIHIFPSRHNEISMEDTWSLLIDDKRVRLSCESSLIPPFEALYSAELHMAMASQRPTGFILAFDRDPPTQLHLKVDNTRTRDIIYLVFTAFKAQALRCQAHSDAVSAGHSPLLALRTVDSPKKESTVYSLPWHQKPMPVKSRKSMVPTSSGSSDEEDDVEDEAFMCSTLLQDVDALLLGHGQPTTPTRFDTAEDVALLQSKGYMDGKGDAAVPKIRDIGTIALEALGKIDTVLAFELSVMNDHMKHLEHDNELLKAENNTLKAKLLQQREDEADIYFYLHKKLDANYEVITQLEGEIESVKAEKAVVEDQYHTEMAVQSEQFSKERKDWAERMESAEGTLQALELFQERKAALEETLEKLQATLAQEKEAHRLQLIEIERRNVQEKERIKKEMLIKIKENKQARCPWEAGADRTMMENDQMISELQYQSKETEKLLAKYKAIEAEVAQLRLQLKLNKETEIEMAKRTHFYQKLIKKLNERVQADQIAAQNHQAQLNHEDSSKDNVNRANEAMIAILNDKTTQLEVQLRALSSELADARGQLDAARLEKNRFLSEQDDTLRFLSTAIHDISHQIAVAGAAKLAPKEWQAGDVIPARLDELAPTDIKKVLQMLFGKLHTYQAKVVQICAVKTDKTREALEKQFGVELPPITPPIGPRDQLDVLNELANRGDSMVTCANGRSHAKLCRAGRNIEGTRGSNRPQHPWE</sequence>
<comment type="similarity">
    <text evidence="2">Belongs to the CFAP157 family.</text>
</comment>
<dbReference type="InterPro" id="IPR038844">
    <property type="entry name" value="CFAP157"/>
</dbReference>
<accession>A0A1V9YAS3</accession>
<dbReference type="GO" id="GO:0036064">
    <property type="term" value="C:ciliary basal body"/>
    <property type="evidence" value="ECO:0007669"/>
    <property type="project" value="TreeGrafter"/>
</dbReference>
<feature type="coiled-coil region" evidence="7">
    <location>
        <begin position="592"/>
        <end position="714"/>
    </location>
</feature>
<name>A0A1V9YAS3_ACHHY</name>
<dbReference type="PANTHER" id="PTHR31954:SF1">
    <property type="entry name" value="CILIA- AND FLAGELLA-ASSOCIATED PROTEIN 157"/>
    <property type="match status" value="1"/>
</dbReference>
<keyword evidence="10" id="KW-1185">Reference proteome</keyword>
<evidence type="ECO:0000256" key="4">
    <source>
        <dbReference type="ARBA" id="ARBA00023054"/>
    </source>
</evidence>
<keyword evidence="6" id="KW-0966">Cell projection</keyword>
<evidence type="ECO:0000256" key="2">
    <source>
        <dbReference type="ARBA" id="ARBA00010841"/>
    </source>
</evidence>
<evidence type="ECO:0000256" key="7">
    <source>
        <dbReference type="SAM" id="Coils"/>
    </source>
</evidence>
<dbReference type="STRING" id="1202772.A0A1V9YAS3"/>
<keyword evidence="5" id="KW-0969">Cilium</keyword>
<evidence type="ECO:0000256" key="1">
    <source>
        <dbReference type="ARBA" id="ARBA00004138"/>
    </source>
</evidence>
<dbReference type="OrthoDB" id="166611at2759"/>
<dbReference type="AlphaFoldDB" id="A0A1V9YAS3"/>
<feature type="coiled-coil region" evidence="7">
    <location>
        <begin position="397"/>
        <end position="470"/>
    </location>
</feature>
<evidence type="ECO:0000256" key="8">
    <source>
        <dbReference type="SAM" id="MobiDB-lite"/>
    </source>
</evidence>
<protein>
    <recommendedName>
        <fullName evidence="3">Cilia- and flagella-associated protein 157</fullName>
    </recommendedName>
</protein>
<evidence type="ECO:0000313" key="9">
    <source>
        <dbReference type="EMBL" id="OQR82821.1"/>
    </source>
</evidence>
<dbReference type="Proteomes" id="UP000243579">
    <property type="component" value="Unassembled WGS sequence"/>
</dbReference>
<evidence type="ECO:0000313" key="10">
    <source>
        <dbReference type="Proteomes" id="UP000243579"/>
    </source>
</evidence>
<feature type="coiled-coil region" evidence="7">
    <location>
        <begin position="496"/>
        <end position="548"/>
    </location>
</feature>
<dbReference type="PANTHER" id="PTHR31954">
    <property type="entry name" value="CILIA- AND FLAGELLA-ASSOCIATED PROTEIN 157"/>
    <property type="match status" value="1"/>
</dbReference>
<reference evidence="9 10" key="1">
    <citation type="journal article" date="2014" name="Genome Biol. Evol.">
        <title>The secreted proteins of Achlya hypogyna and Thraustotheca clavata identify the ancestral oomycete secretome and reveal gene acquisitions by horizontal gene transfer.</title>
        <authorList>
            <person name="Misner I."/>
            <person name="Blouin N."/>
            <person name="Leonard G."/>
            <person name="Richards T.A."/>
            <person name="Lane C.E."/>
        </authorList>
    </citation>
    <scope>NUCLEOTIDE SEQUENCE [LARGE SCALE GENOMIC DNA]</scope>
    <source>
        <strain evidence="9 10">ATCC 48635</strain>
    </source>
</reference>
<dbReference type="EMBL" id="JNBR01002415">
    <property type="protein sequence ID" value="OQR82821.1"/>
    <property type="molecule type" value="Genomic_DNA"/>
</dbReference>
<evidence type="ECO:0000256" key="5">
    <source>
        <dbReference type="ARBA" id="ARBA00023069"/>
    </source>
</evidence>
<comment type="caution">
    <text evidence="9">The sequence shown here is derived from an EMBL/GenBank/DDBJ whole genome shotgun (WGS) entry which is preliminary data.</text>
</comment>
<proteinExistence type="inferred from homology"/>
<gene>
    <name evidence="9" type="ORF">ACHHYP_15466</name>
</gene>